<comment type="similarity">
    <text evidence="2 6">Belongs to the 4-toluene sulfonate uptake permease (TSUP) (TC 2.A.102) family.</text>
</comment>
<dbReference type="AlphaFoldDB" id="A4SM72"/>
<dbReference type="PANTHER" id="PTHR43483:SF3">
    <property type="entry name" value="MEMBRANE TRANSPORTER PROTEIN HI_0806-RELATED"/>
    <property type="match status" value="1"/>
</dbReference>
<feature type="transmembrane region" description="Helical" evidence="6">
    <location>
        <begin position="47"/>
        <end position="68"/>
    </location>
</feature>
<dbReference type="InterPro" id="IPR002781">
    <property type="entry name" value="TM_pro_TauE-like"/>
</dbReference>
<feature type="transmembrane region" description="Helical" evidence="6">
    <location>
        <begin position="107"/>
        <end position="127"/>
    </location>
</feature>
<evidence type="ECO:0000256" key="6">
    <source>
        <dbReference type="RuleBase" id="RU363041"/>
    </source>
</evidence>
<evidence type="ECO:0000313" key="7">
    <source>
        <dbReference type="EMBL" id="ABO89994.1"/>
    </source>
</evidence>
<feature type="transmembrane region" description="Helical" evidence="6">
    <location>
        <begin position="176"/>
        <end position="201"/>
    </location>
</feature>
<reference evidence="8" key="1">
    <citation type="journal article" date="2008" name="BMC Genomics">
        <title>The genome of Aeromonas salmonicida subsp. salmonicida A449: insights into the evolution of a fish pathogen.</title>
        <authorList>
            <person name="Reith M.E."/>
            <person name="Singh R.K."/>
            <person name="Curtis B."/>
            <person name="Boyd J.M."/>
            <person name="Bouevitch A."/>
            <person name="Kimball J."/>
            <person name="Munholland J."/>
            <person name="Murphy C."/>
            <person name="Sarty D."/>
            <person name="Williams J."/>
            <person name="Nash J.H."/>
            <person name="Johnson S.C."/>
            <person name="Brown L.L."/>
        </authorList>
    </citation>
    <scope>NUCLEOTIDE SEQUENCE [LARGE SCALE GENOMIC DNA]</scope>
    <source>
        <strain evidence="8">A449</strain>
    </source>
</reference>
<feature type="transmembrane region" description="Helical" evidence="6">
    <location>
        <begin position="147"/>
        <end position="169"/>
    </location>
</feature>
<dbReference type="Proteomes" id="UP000000225">
    <property type="component" value="Chromosome"/>
</dbReference>
<organism evidence="7 8">
    <name type="scientific">Aeromonas salmonicida (strain A449)</name>
    <dbReference type="NCBI Taxonomy" id="382245"/>
    <lineage>
        <taxon>Bacteria</taxon>
        <taxon>Pseudomonadati</taxon>
        <taxon>Pseudomonadota</taxon>
        <taxon>Gammaproteobacteria</taxon>
        <taxon>Aeromonadales</taxon>
        <taxon>Aeromonadaceae</taxon>
        <taxon>Aeromonas</taxon>
    </lineage>
</organism>
<dbReference type="STRING" id="29491.GCA_000820065_01037"/>
<proteinExistence type="inferred from homology"/>
<evidence type="ECO:0000313" key="8">
    <source>
        <dbReference type="Proteomes" id="UP000000225"/>
    </source>
</evidence>
<accession>A4SM72</accession>
<feature type="transmembrane region" description="Helical" evidence="6">
    <location>
        <begin position="6"/>
        <end position="35"/>
    </location>
</feature>
<evidence type="ECO:0000256" key="2">
    <source>
        <dbReference type="ARBA" id="ARBA00009142"/>
    </source>
</evidence>
<dbReference type="Pfam" id="PF01925">
    <property type="entry name" value="TauE"/>
    <property type="match status" value="1"/>
</dbReference>
<dbReference type="HOGENOM" id="CLU_045498_6_0_6"/>
<keyword evidence="6" id="KW-1003">Cell membrane</keyword>
<evidence type="ECO:0000256" key="3">
    <source>
        <dbReference type="ARBA" id="ARBA00022692"/>
    </source>
</evidence>
<feature type="transmembrane region" description="Helical" evidence="6">
    <location>
        <begin position="245"/>
        <end position="263"/>
    </location>
</feature>
<dbReference type="EMBL" id="CP000644">
    <property type="protein sequence ID" value="ABO89994.1"/>
    <property type="molecule type" value="Genomic_DNA"/>
</dbReference>
<evidence type="ECO:0000256" key="5">
    <source>
        <dbReference type="ARBA" id="ARBA00023136"/>
    </source>
</evidence>
<keyword evidence="5 6" id="KW-0472">Membrane</keyword>
<evidence type="ECO:0000256" key="4">
    <source>
        <dbReference type="ARBA" id="ARBA00022989"/>
    </source>
</evidence>
<evidence type="ECO:0000256" key="1">
    <source>
        <dbReference type="ARBA" id="ARBA00004141"/>
    </source>
</evidence>
<feature type="transmembrane region" description="Helical" evidence="6">
    <location>
        <begin position="213"/>
        <end position="233"/>
    </location>
</feature>
<comment type="subcellular location">
    <subcellularLocation>
        <location evidence="6">Cell membrane</location>
        <topology evidence="6">Multi-pass membrane protein</topology>
    </subcellularLocation>
    <subcellularLocation>
        <location evidence="1">Membrane</location>
        <topology evidence="1">Multi-pass membrane protein</topology>
    </subcellularLocation>
</comment>
<keyword evidence="3 6" id="KW-0812">Transmembrane</keyword>
<keyword evidence="4 6" id="KW-1133">Transmembrane helix</keyword>
<feature type="transmembrane region" description="Helical" evidence="6">
    <location>
        <begin position="80"/>
        <end position="100"/>
    </location>
</feature>
<gene>
    <name evidence="7" type="ordered locus">ASA_1920</name>
</gene>
<sequence length="264" mass="27831">MFMLFMGYLLLGAFAGMLAGLFGIGGGLIIVPVLVVSFRAMGFEPDIITHLALGTSLPTMIFTGFSSLRAHQEAGAVDWVMIRRLGVGMLIGAWLGGMTANQLSAGTLNVIIGCFAWAMALQMGLNLRPKAERHLPGPVGTGIAGTLIGWMSALFGIGGGSLTVPYLCWNSVPMRNAVAASAACSIPIALAGSLSYLYAGWGHADLPEWSVGFIYLPALLGIVLTSTQFARVGARLAHRLSPKRLKQAFALLMLLVGAKFMLFS</sequence>
<name>A4SM72_AERS4</name>
<protein>
    <recommendedName>
        <fullName evidence="6">Probable membrane transporter protein</fullName>
    </recommendedName>
</protein>
<dbReference type="PANTHER" id="PTHR43483">
    <property type="entry name" value="MEMBRANE TRANSPORTER PROTEIN HI_0806-RELATED"/>
    <property type="match status" value="1"/>
</dbReference>
<dbReference type="KEGG" id="asa:ASA_1920"/>
<dbReference type="GO" id="GO:0005886">
    <property type="term" value="C:plasma membrane"/>
    <property type="evidence" value="ECO:0007669"/>
    <property type="project" value="UniProtKB-SubCell"/>
</dbReference>
<dbReference type="eggNOG" id="COG0730">
    <property type="taxonomic scope" value="Bacteria"/>
</dbReference>